<reference evidence="1" key="1">
    <citation type="submission" date="2021-06" db="EMBL/GenBank/DDBJ databases">
        <authorList>
            <person name="Kallberg Y."/>
            <person name="Tangrot J."/>
            <person name="Rosling A."/>
        </authorList>
    </citation>
    <scope>NUCLEOTIDE SEQUENCE</scope>
    <source>
        <strain evidence="1">MA461A</strain>
    </source>
</reference>
<comment type="caution">
    <text evidence="1">The sequence shown here is derived from an EMBL/GenBank/DDBJ whole genome shotgun (WGS) entry which is preliminary data.</text>
</comment>
<evidence type="ECO:0000313" key="2">
    <source>
        <dbReference type="Proteomes" id="UP000789920"/>
    </source>
</evidence>
<sequence length="211" mass="23428">MRKIYSRQAPVVLSDICPAECSVIEPATCLIQPDDCPAECSPATCPIQSATCPIFPEGCSKPKIVTGFCLTNNEFQLSSEELHELEELDEQNFNVILRREPLFADIADDVESSKMYGSNNEQNFGSCCNIQEDQETNFIHAGTPINTVDKDIIKEQLGARCGPARENIKIVNLEHEKGKAHEYQKDYEDMSGCQTEGFSNCDTETGLKYGC</sequence>
<proteinExistence type="predicted"/>
<gene>
    <name evidence="1" type="ORF">RPERSI_LOCUS733</name>
</gene>
<protein>
    <submittedName>
        <fullName evidence="1">34315_t:CDS:1</fullName>
    </submittedName>
</protein>
<evidence type="ECO:0000313" key="1">
    <source>
        <dbReference type="EMBL" id="CAG8474870.1"/>
    </source>
</evidence>
<dbReference type="EMBL" id="CAJVQC010000585">
    <property type="protein sequence ID" value="CAG8474870.1"/>
    <property type="molecule type" value="Genomic_DNA"/>
</dbReference>
<name>A0ACA9KIA0_9GLOM</name>
<dbReference type="Proteomes" id="UP000789920">
    <property type="component" value="Unassembled WGS sequence"/>
</dbReference>
<accession>A0ACA9KIA0</accession>
<organism evidence="1 2">
    <name type="scientific">Racocetra persica</name>
    <dbReference type="NCBI Taxonomy" id="160502"/>
    <lineage>
        <taxon>Eukaryota</taxon>
        <taxon>Fungi</taxon>
        <taxon>Fungi incertae sedis</taxon>
        <taxon>Mucoromycota</taxon>
        <taxon>Glomeromycotina</taxon>
        <taxon>Glomeromycetes</taxon>
        <taxon>Diversisporales</taxon>
        <taxon>Gigasporaceae</taxon>
        <taxon>Racocetra</taxon>
    </lineage>
</organism>
<keyword evidence="2" id="KW-1185">Reference proteome</keyword>